<dbReference type="EMBL" id="CP051140">
    <property type="protein sequence ID" value="QIW97136.1"/>
    <property type="molecule type" value="Genomic_DNA"/>
</dbReference>
<evidence type="ECO:0000313" key="2">
    <source>
        <dbReference type="Proteomes" id="UP000503462"/>
    </source>
</evidence>
<dbReference type="PANTHER" id="PTHR39600:SF1">
    <property type="entry name" value="PEPTIDASE INHIBITOR I78 FAMILY PROTEIN"/>
    <property type="match status" value="1"/>
</dbReference>
<dbReference type="Proteomes" id="UP000503462">
    <property type="component" value="Chromosome 2"/>
</dbReference>
<protein>
    <recommendedName>
        <fullName evidence="3">Proteinase inhibitor I78</fullName>
    </recommendedName>
</protein>
<keyword evidence="2" id="KW-1185">Reference proteome</keyword>
<reference evidence="1 2" key="1">
    <citation type="journal article" date="2016" name="Sci. Rep.">
        <title>Peltaster fructicola genome reveals evolution from an invasive phytopathogen to an ectophytic parasite.</title>
        <authorList>
            <person name="Xu C."/>
            <person name="Chen H."/>
            <person name="Gleason M.L."/>
            <person name="Xu J.R."/>
            <person name="Liu H."/>
            <person name="Zhang R."/>
            <person name="Sun G."/>
        </authorList>
    </citation>
    <scope>NUCLEOTIDE SEQUENCE [LARGE SCALE GENOMIC DNA]</scope>
    <source>
        <strain evidence="1 2">LNHT1506</strain>
    </source>
</reference>
<evidence type="ECO:0000313" key="1">
    <source>
        <dbReference type="EMBL" id="QIW97136.1"/>
    </source>
</evidence>
<dbReference type="InterPro" id="IPR021719">
    <property type="entry name" value="Prot_inh_I78"/>
</dbReference>
<dbReference type="Gene3D" id="3.30.10.10">
    <property type="entry name" value="Trypsin Inhibitor V, subunit A"/>
    <property type="match status" value="1"/>
</dbReference>
<dbReference type="Pfam" id="PF11720">
    <property type="entry name" value="Inhibitor_I78"/>
    <property type="match status" value="1"/>
</dbReference>
<evidence type="ECO:0008006" key="3">
    <source>
        <dbReference type="Google" id="ProtNLM"/>
    </source>
</evidence>
<proteinExistence type="predicted"/>
<dbReference type="PANTHER" id="PTHR39600">
    <property type="entry name" value="PEPTIDASE INHIBITOR I78 FAMILY PROTEIN"/>
    <property type="match status" value="1"/>
</dbReference>
<gene>
    <name evidence="1" type="ORF">AMS68_002654</name>
</gene>
<name>A0A6H0XQV1_9PEZI</name>
<organism evidence="1 2">
    <name type="scientific">Peltaster fructicola</name>
    <dbReference type="NCBI Taxonomy" id="286661"/>
    <lineage>
        <taxon>Eukaryota</taxon>
        <taxon>Fungi</taxon>
        <taxon>Dikarya</taxon>
        <taxon>Ascomycota</taxon>
        <taxon>Pezizomycotina</taxon>
        <taxon>Dothideomycetes</taxon>
        <taxon>Dothideomycetes incertae sedis</taxon>
        <taxon>Peltaster</taxon>
    </lineage>
</organism>
<accession>A0A6H0XQV1</accession>
<dbReference type="AlphaFoldDB" id="A0A6H0XQV1"/>
<sequence>MLQYLLKPAEVPTQAWSPRASSSMKEDNVELMMWMQKLVGKKIGTTHDATAKADLPHQHRIIVPGFMYTLDWEPDRLNIHTDSAGVVVTVKFG</sequence>
<dbReference type="OrthoDB" id="10013825at2759"/>